<evidence type="ECO:0000256" key="3">
    <source>
        <dbReference type="ARBA" id="ARBA00022630"/>
    </source>
</evidence>
<evidence type="ECO:0000256" key="2">
    <source>
        <dbReference type="ARBA" id="ARBA00001974"/>
    </source>
</evidence>
<keyword evidence="4" id="KW-0274">FAD</keyword>
<gene>
    <name evidence="7" type="ORF">UFOPK1826_01115</name>
</gene>
<evidence type="ECO:0000259" key="6">
    <source>
        <dbReference type="PROSITE" id="PS51645"/>
    </source>
</evidence>
<dbReference type="GO" id="GO:0003904">
    <property type="term" value="F:deoxyribodipyrimidine photo-lyase activity"/>
    <property type="evidence" value="ECO:0007669"/>
    <property type="project" value="TreeGrafter"/>
</dbReference>
<dbReference type="Gene3D" id="1.10.579.10">
    <property type="entry name" value="DNA Cyclobutane Dipyrimidine Photolyase, subunit A, domain 3"/>
    <property type="match status" value="1"/>
</dbReference>
<dbReference type="EMBL" id="CAEZUN010000148">
    <property type="protein sequence ID" value="CAB4608452.1"/>
    <property type="molecule type" value="Genomic_DNA"/>
</dbReference>
<dbReference type="InterPro" id="IPR036134">
    <property type="entry name" value="Crypto/Photolyase_FAD-like_sf"/>
</dbReference>
<feature type="domain" description="Photolyase/cryptochrome alpha/beta" evidence="6">
    <location>
        <begin position="4"/>
        <end position="130"/>
    </location>
</feature>
<sequence length="460" mass="51983">MEMNNSVMWFRRDLRLEDNPALVAANKASQSGKVTPLFVLDPMFLTRSGAPRLAFLFRSLRDLNDQMSGSLVVRIGDPVEVVAQVAKEVGATESFAAKDFAPYGQKRDALVAQALENIGAKLNHVGSPYAVDPGTVRKADNTPYAVFTPFSKIWLAHGWPAPTGKARITWHGAPDVMSQEIPADPVLTAKIADVGSKAAWKRWEYFVKTGLNKYKVERNNPDRDGCSKMSVYLRFGTIHPRQLLDELSSNQNHDVYRSELCWREFYGDVLFHQPHTTWKNLQPKMDSIQVDTDEHAEKKFAQWCAGNTGYPIVDAGMRQMLATGWMHNRVRMVTASFLVKDLHLPWQWGAKFFMKHLVDGDIASNNHGWQWTAGTGTDAAPYFRVFNPVLQGERFDPDGNFVREWIPELSDVPKKFIHSPWLAQSGLFGNYVAPMVDHSQERDEALSRYKISGENNRSVI</sequence>
<organism evidence="7">
    <name type="scientific">freshwater metagenome</name>
    <dbReference type="NCBI Taxonomy" id="449393"/>
    <lineage>
        <taxon>unclassified sequences</taxon>
        <taxon>metagenomes</taxon>
        <taxon>ecological metagenomes</taxon>
    </lineage>
</organism>
<dbReference type="InterPro" id="IPR005101">
    <property type="entry name" value="Cryptochr/Photolyase_FAD-bd"/>
</dbReference>
<dbReference type="Gene3D" id="3.40.50.620">
    <property type="entry name" value="HUPs"/>
    <property type="match status" value="1"/>
</dbReference>
<dbReference type="InterPro" id="IPR006050">
    <property type="entry name" value="DNA_photolyase_N"/>
</dbReference>
<protein>
    <submittedName>
        <fullName evidence="7">Unannotated protein</fullName>
    </submittedName>
</protein>
<dbReference type="InterPro" id="IPR002081">
    <property type="entry name" value="Cryptochrome/DNA_photolyase_1"/>
</dbReference>
<keyword evidence="5" id="KW-0157">Chromophore</keyword>
<name>A0A6J6H485_9ZZZZ</name>
<comment type="cofactor">
    <cofactor evidence="2">
        <name>FAD</name>
        <dbReference type="ChEBI" id="CHEBI:57692"/>
    </cofactor>
</comment>
<comment type="cofactor">
    <cofactor evidence="1">
        <name>(6R)-5,10-methylene-5,6,7,8-tetrahydrofolate</name>
        <dbReference type="ChEBI" id="CHEBI:15636"/>
    </cofactor>
</comment>
<dbReference type="SUPFAM" id="SSF48173">
    <property type="entry name" value="Cryptochrome/photolyase FAD-binding domain"/>
    <property type="match status" value="1"/>
</dbReference>
<dbReference type="PRINTS" id="PR00147">
    <property type="entry name" value="DNAPHOTLYASE"/>
</dbReference>
<proteinExistence type="predicted"/>
<dbReference type="Pfam" id="PF00875">
    <property type="entry name" value="DNA_photolyase"/>
    <property type="match status" value="1"/>
</dbReference>
<evidence type="ECO:0000313" key="7">
    <source>
        <dbReference type="EMBL" id="CAB4608452.1"/>
    </source>
</evidence>
<dbReference type="Gene3D" id="1.25.40.80">
    <property type="match status" value="1"/>
</dbReference>
<dbReference type="GO" id="GO:0003677">
    <property type="term" value="F:DNA binding"/>
    <property type="evidence" value="ECO:0007669"/>
    <property type="project" value="TreeGrafter"/>
</dbReference>
<dbReference type="GO" id="GO:0071949">
    <property type="term" value="F:FAD binding"/>
    <property type="evidence" value="ECO:0007669"/>
    <property type="project" value="TreeGrafter"/>
</dbReference>
<evidence type="ECO:0000256" key="5">
    <source>
        <dbReference type="ARBA" id="ARBA00022991"/>
    </source>
</evidence>
<dbReference type="PANTHER" id="PTHR11455:SF9">
    <property type="entry name" value="CRYPTOCHROME CIRCADIAN CLOCK 5 ISOFORM X1"/>
    <property type="match status" value="1"/>
</dbReference>
<dbReference type="InterPro" id="IPR036155">
    <property type="entry name" value="Crypto/Photolyase_N_sf"/>
</dbReference>
<evidence type="ECO:0000256" key="1">
    <source>
        <dbReference type="ARBA" id="ARBA00001932"/>
    </source>
</evidence>
<dbReference type="Pfam" id="PF03441">
    <property type="entry name" value="FAD_binding_7"/>
    <property type="match status" value="1"/>
</dbReference>
<dbReference type="InterPro" id="IPR014729">
    <property type="entry name" value="Rossmann-like_a/b/a_fold"/>
</dbReference>
<dbReference type="AlphaFoldDB" id="A0A6J6H485"/>
<reference evidence="7" key="1">
    <citation type="submission" date="2020-05" db="EMBL/GenBank/DDBJ databases">
        <authorList>
            <person name="Chiriac C."/>
            <person name="Salcher M."/>
            <person name="Ghai R."/>
            <person name="Kavagutti S V."/>
        </authorList>
    </citation>
    <scope>NUCLEOTIDE SEQUENCE</scope>
</reference>
<keyword evidence="3" id="KW-0285">Flavoprotein</keyword>
<dbReference type="GO" id="GO:0009416">
    <property type="term" value="P:response to light stimulus"/>
    <property type="evidence" value="ECO:0007669"/>
    <property type="project" value="TreeGrafter"/>
</dbReference>
<dbReference type="GO" id="GO:0006950">
    <property type="term" value="P:response to stress"/>
    <property type="evidence" value="ECO:0007669"/>
    <property type="project" value="UniProtKB-ARBA"/>
</dbReference>
<accession>A0A6J6H485</accession>
<dbReference type="FunFam" id="1.10.579.10:FF:000003">
    <property type="entry name" value="Deoxyribodipyrimidine photo-lyase"/>
    <property type="match status" value="1"/>
</dbReference>
<dbReference type="PROSITE" id="PS00691">
    <property type="entry name" value="DNA_PHOTOLYASES_1_2"/>
    <property type="match status" value="1"/>
</dbReference>
<dbReference type="SUPFAM" id="SSF52425">
    <property type="entry name" value="Cryptochrome/photolyase, N-terminal domain"/>
    <property type="match status" value="1"/>
</dbReference>
<dbReference type="PROSITE" id="PS51645">
    <property type="entry name" value="PHR_CRY_ALPHA_BETA"/>
    <property type="match status" value="1"/>
</dbReference>
<dbReference type="PROSITE" id="PS00394">
    <property type="entry name" value="DNA_PHOTOLYASES_1_1"/>
    <property type="match status" value="1"/>
</dbReference>
<evidence type="ECO:0000256" key="4">
    <source>
        <dbReference type="ARBA" id="ARBA00022827"/>
    </source>
</evidence>
<dbReference type="InterPro" id="IPR018394">
    <property type="entry name" value="DNA_photolyase_1_CS_C"/>
</dbReference>
<dbReference type="GO" id="GO:0006139">
    <property type="term" value="P:nucleobase-containing compound metabolic process"/>
    <property type="evidence" value="ECO:0007669"/>
    <property type="project" value="UniProtKB-ARBA"/>
</dbReference>
<dbReference type="PANTHER" id="PTHR11455">
    <property type="entry name" value="CRYPTOCHROME"/>
    <property type="match status" value="1"/>
</dbReference>